<reference evidence="8 9" key="1">
    <citation type="journal article" date="2014" name="Genome Biol. Evol.">
        <title>The genome of the myxosporean Thelohanellus kitauei shows adaptations to nutrient acquisition within its fish host.</title>
        <authorList>
            <person name="Yang Y."/>
            <person name="Xiong J."/>
            <person name="Zhou Z."/>
            <person name="Huo F."/>
            <person name="Miao W."/>
            <person name="Ran C."/>
            <person name="Liu Y."/>
            <person name="Zhang J."/>
            <person name="Feng J."/>
            <person name="Wang M."/>
            <person name="Wang M."/>
            <person name="Wang L."/>
            <person name="Yao B."/>
        </authorList>
    </citation>
    <scope>NUCLEOTIDE SEQUENCE [LARGE SCALE GENOMIC DNA]</scope>
    <source>
        <strain evidence="8">Wuqing</strain>
    </source>
</reference>
<evidence type="ECO:0000256" key="3">
    <source>
        <dbReference type="ARBA" id="ARBA00022490"/>
    </source>
</evidence>
<dbReference type="InterPro" id="IPR005326">
    <property type="entry name" value="Plectin_eS10_N"/>
</dbReference>
<feature type="domain" description="Plectin/eS10 N-terminal" evidence="7">
    <location>
        <begin position="3"/>
        <end position="95"/>
    </location>
</feature>
<dbReference type="OMA" id="FNLKEHP"/>
<gene>
    <name evidence="8" type="ORF">RF11_13240</name>
</gene>
<evidence type="ECO:0000256" key="5">
    <source>
        <dbReference type="ARBA" id="ARBA00023274"/>
    </source>
</evidence>
<evidence type="ECO:0000313" key="8">
    <source>
        <dbReference type="EMBL" id="KII65379.1"/>
    </source>
</evidence>
<feature type="compositionally biased region" description="Basic and acidic residues" evidence="6">
    <location>
        <begin position="93"/>
        <end position="110"/>
    </location>
</feature>
<dbReference type="OrthoDB" id="5211809at2759"/>
<dbReference type="Pfam" id="PF03501">
    <property type="entry name" value="S10_plectin"/>
    <property type="match status" value="1"/>
</dbReference>
<keyword evidence="9" id="KW-1185">Reference proteome</keyword>
<dbReference type="EMBL" id="JWZT01003873">
    <property type="protein sequence ID" value="KII65379.1"/>
    <property type="molecule type" value="Genomic_DNA"/>
</dbReference>
<proteinExistence type="inferred from homology"/>
<sequence length="121" mass="13910">MHISKEHRKKIYECLFTDGVLVGHRSTSAPDHMYIEGVSNLKVLHLMRSLKSKKMITEKYSWNHHYWTLTDTGIEFLRSQLKLPGNCIPATLKRPERPSRNEQSPKKGDAESAPQPVAVQE</sequence>
<comment type="subcellular location">
    <subcellularLocation>
        <location evidence="1">Cytoplasm</location>
    </subcellularLocation>
</comment>
<dbReference type="Proteomes" id="UP000031668">
    <property type="component" value="Unassembled WGS sequence"/>
</dbReference>
<keyword evidence="3" id="KW-0963">Cytoplasm</keyword>
<evidence type="ECO:0000256" key="6">
    <source>
        <dbReference type="SAM" id="MobiDB-lite"/>
    </source>
</evidence>
<evidence type="ECO:0000256" key="2">
    <source>
        <dbReference type="ARBA" id="ARBA00007278"/>
    </source>
</evidence>
<dbReference type="GO" id="GO:0022627">
    <property type="term" value="C:cytosolic small ribosomal subunit"/>
    <property type="evidence" value="ECO:0007669"/>
    <property type="project" value="TreeGrafter"/>
</dbReference>
<dbReference type="GO" id="GO:0003723">
    <property type="term" value="F:RNA binding"/>
    <property type="evidence" value="ECO:0007669"/>
    <property type="project" value="TreeGrafter"/>
</dbReference>
<evidence type="ECO:0000256" key="1">
    <source>
        <dbReference type="ARBA" id="ARBA00004496"/>
    </source>
</evidence>
<keyword evidence="5" id="KW-0687">Ribonucleoprotein</keyword>
<dbReference type="PANTHER" id="PTHR12146">
    <property type="entry name" value="40S RIBOSOMAL PROTEIN S10"/>
    <property type="match status" value="1"/>
</dbReference>
<feature type="region of interest" description="Disordered" evidence="6">
    <location>
        <begin position="87"/>
        <end position="121"/>
    </location>
</feature>
<evidence type="ECO:0000256" key="4">
    <source>
        <dbReference type="ARBA" id="ARBA00022980"/>
    </source>
</evidence>
<accession>A0A0C2IJ51</accession>
<comment type="similarity">
    <text evidence="2">Belongs to the eukaryotic ribosomal protein eS10 family.</text>
</comment>
<evidence type="ECO:0000259" key="7">
    <source>
        <dbReference type="Pfam" id="PF03501"/>
    </source>
</evidence>
<dbReference type="GO" id="GO:0003735">
    <property type="term" value="F:structural constituent of ribosome"/>
    <property type="evidence" value="ECO:0007669"/>
    <property type="project" value="TreeGrafter"/>
</dbReference>
<dbReference type="AlphaFoldDB" id="A0A0C2IJ51"/>
<name>A0A0C2IJ51_THEKT</name>
<protein>
    <submittedName>
        <fullName evidence="8">40S ribosomal protein S10-2</fullName>
    </submittedName>
</protein>
<comment type="caution">
    <text evidence="8">The sequence shown here is derived from an EMBL/GenBank/DDBJ whole genome shotgun (WGS) entry which is preliminary data.</text>
</comment>
<evidence type="ECO:0000313" key="9">
    <source>
        <dbReference type="Proteomes" id="UP000031668"/>
    </source>
</evidence>
<dbReference type="InterPro" id="IPR036388">
    <property type="entry name" value="WH-like_DNA-bd_sf"/>
</dbReference>
<dbReference type="InterPro" id="IPR037447">
    <property type="entry name" value="Ribosomal_eS10"/>
</dbReference>
<dbReference type="Gene3D" id="1.10.10.10">
    <property type="entry name" value="Winged helix-like DNA-binding domain superfamily/Winged helix DNA-binding domain"/>
    <property type="match status" value="1"/>
</dbReference>
<organism evidence="8 9">
    <name type="scientific">Thelohanellus kitauei</name>
    <name type="common">Myxosporean</name>
    <dbReference type="NCBI Taxonomy" id="669202"/>
    <lineage>
        <taxon>Eukaryota</taxon>
        <taxon>Metazoa</taxon>
        <taxon>Cnidaria</taxon>
        <taxon>Myxozoa</taxon>
        <taxon>Myxosporea</taxon>
        <taxon>Bivalvulida</taxon>
        <taxon>Platysporina</taxon>
        <taxon>Myxobolidae</taxon>
        <taxon>Thelohanellus</taxon>
    </lineage>
</organism>
<dbReference type="PANTHER" id="PTHR12146:SF0">
    <property type="entry name" value="RIBOSOMAL PROTEIN S10"/>
    <property type="match status" value="1"/>
</dbReference>
<keyword evidence="4 8" id="KW-0689">Ribosomal protein</keyword>